<reference evidence="2 3" key="1">
    <citation type="journal article" date="2018" name="Sci. Data">
        <title>The draft genome sequence of cork oak.</title>
        <authorList>
            <person name="Ramos A.M."/>
            <person name="Usie A."/>
            <person name="Barbosa P."/>
            <person name="Barros P.M."/>
            <person name="Capote T."/>
            <person name="Chaves I."/>
            <person name="Simoes F."/>
            <person name="Abreu I."/>
            <person name="Carrasquinho I."/>
            <person name="Faro C."/>
            <person name="Guimaraes J.B."/>
            <person name="Mendonca D."/>
            <person name="Nobrega F."/>
            <person name="Rodrigues L."/>
            <person name="Saibo N.J.M."/>
            <person name="Varela M.C."/>
            <person name="Egas C."/>
            <person name="Matos J."/>
            <person name="Miguel C.M."/>
            <person name="Oliveira M.M."/>
            <person name="Ricardo C.P."/>
            <person name="Goncalves S."/>
        </authorList>
    </citation>
    <scope>NUCLEOTIDE SEQUENCE [LARGE SCALE GENOMIC DNA]</scope>
    <source>
        <strain evidence="3">cv. HL8</strain>
    </source>
</reference>
<organism evidence="2 3">
    <name type="scientific">Quercus suber</name>
    <name type="common">Cork oak</name>
    <dbReference type="NCBI Taxonomy" id="58331"/>
    <lineage>
        <taxon>Eukaryota</taxon>
        <taxon>Viridiplantae</taxon>
        <taxon>Streptophyta</taxon>
        <taxon>Embryophyta</taxon>
        <taxon>Tracheophyta</taxon>
        <taxon>Spermatophyta</taxon>
        <taxon>Magnoliopsida</taxon>
        <taxon>eudicotyledons</taxon>
        <taxon>Gunneridae</taxon>
        <taxon>Pentapetalae</taxon>
        <taxon>rosids</taxon>
        <taxon>fabids</taxon>
        <taxon>Fagales</taxon>
        <taxon>Fagaceae</taxon>
        <taxon>Quercus</taxon>
    </lineage>
</organism>
<proteinExistence type="predicted"/>
<evidence type="ECO:0000256" key="1">
    <source>
        <dbReference type="SAM" id="MobiDB-lite"/>
    </source>
</evidence>
<dbReference type="InterPro" id="IPR004252">
    <property type="entry name" value="Probable_transposase_24"/>
</dbReference>
<protein>
    <submittedName>
        <fullName evidence="2">Pentatricopeptide repeat-containing protein</fullName>
    </submittedName>
</protein>
<dbReference type="AlphaFoldDB" id="A0AAW0KDW1"/>
<feature type="region of interest" description="Disordered" evidence="1">
    <location>
        <begin position="167"/>
        <end position="223"/>
    </location>
</feature>
<dbReference type="Pfam" id="PF03004">
    <property type="entry name" value="Transposase_24"/>
    <property type="match status" value="1"/>
</dbReference>
<dbReference type="EMBL" id="PKMF04000338">
    <property type="protein sequence ID" value="KAK7837025.1"/>
    <property type="molecule type" value="Genomic_DNA"/>
</dbReference>
<dbReference type="PANTHER" id="PTHR33144">
    <property type="entry name" value="OS10G0409366 PROTEIN-RELATED"/>
    <property type="match status" value="1"/>
</dbReference>
<evidence type="ECO:0000313" key="2">
    <source>
        <dbReference type="EMBL" id="KAK7837025.1"/>
    </source>
</evidence>
<dbReference type="Proteomes" id="UP000237347">
    <property type="component" value="Unassembled WGS sequence"/>
</dbReference>
<feature type="compositionally biased region" description="Polar residues" evidence="1">
    <location>
        <begin position="249"/>
        <end position="281"/>
    </location>
</feature>
<dbReference type="PANTHER" id="PTHR33144:SF16">
    <property type="entry name" value="OS02G0129000 PROTEIN"/>
    <property type="match status" value="1"/>
</dbReference>
<name>A0AAW0KDW1_QUESU</name>
<accession>A0AAW0KDW1</accession>
<sequence>MGTNTNTITLNLNLNLKLSPTRAKTKILCKNNSAFEENKQVSVDYDEGKHEVSTRLTGLRKADIQRRYRLRVEADRFQRDWTLSEVVHEILSLRPHHDIEGVLNRWIGRFARKNFPLLIRVMSLTTADREREGVSDTLVALSKGPYIYFVDAGMGKKRRLPLIDVGAGPARSQQRGEENLEAAHTTPHARADAPDAGTTPPGLRRDFPLTVIEVGDGSSRSRDRVEEDLRAAFAADHTLGDASDDDETQPPSQESLVQQTQETSNVRAENVGQATPGSSNGTKKRGNTLMRKIWALPADKKIQLPLNAAFQPLGESGQTFVRWLGTFCICHVYCPLMPLNWAHVPPECKANAWTEIQKKWEIHPEVLPPANQMSWAMHLLGELRRNRRTKLKQKLYTEGATKEEVLAKIPAWAEPQQFADLVDYWFDPKTETLVNNNKRSRSFQKDIARSGPISFAQIADNMAKDSGQAVERAVLFQKVYSKKDGTPVSTDVGAKIVSLIVLYFFHILGMNCACSE</sequence>
<comment type="caution">
    <text evidence="2">The sequence shown here is derived from an EMBL/GenBank/DDBJ whole genome shotgun (WGS) entry which is preliminary data.</text>
</comment>
<feature type="region of interest" description="Disordered" evidence="1">
    <location>
        <begin position="236"/>
        <end position="286"/>
    </location>
</feature>
<gene>
    <name evidence="2" type="ORF">CFP56_021765</name>
</gene>
<evidence type="ECO:0000313" key="3">
    <source>
        <dbReference type="Proteomes" id="UP000237347"/>
    </source>
</evidence>
<keyword evidence="3" id="KW-1185">Reference proteome</keyword>